<accession>A0A096HDW7</accession>
<reference evidence="1 2" key="1">
    <citation type="submission" date="2013-09" db="EMBL/GenBank/DDBJ databases">
        <title>High correlation between genotypes and phenotypes of environmental bacteria Comamonas testosteroni strains.</title>
        <authorList>
            <person name="Liu L."/>
            <person name="Zhu W."/>
            <person name="Xia X."/>
            <person name="Xu B."/>
            <person name="Luo M."/>
            <person name="Wang G."/>
        </authorList>
    </citation>
    <scope>NUCLEOTIDE SEQUENCE [LARGE SCALE GENOMIC DNA]</scope>
    <source>
        <strain evidence="1 2">JL40</strain>
    </source>
</reference>
<sequence length="210" mass="23707">MTYVLPSLAVSGNAAEANYISLRKSVAAWLNRTDLDVVIPDFVRMAEAEFARDPRIKTVMQTTRYADTVLNGQIVLPDDMQELKELRINSAPFYQLTLEDFRSKLSGSYFTRIGQVAQILGSPTGVPYEILYTQRYAPLVFNEDSNWLLRNNYDVYLWKCCEQGAVWLRDPEGVTGYRAKYEAAVQEMLSANNRYNWGGTPLAVSAPGVV</sequence>
<dbReference type="AlphaFoldDB" id="A0A096HDW7"/>
<protein>
    <submittedName>
        <fullName evidence="1">Uncharacterized protein</fullName>
    </submittedName>
</protein>
<dbReference type="Pfam" id="PF24175">
    <property type="entry name" value="SU10_adaptor"/>
    <property type="match status" value="1"/>
</dbReference>
<name>A0A096HDW7_COMTE</name>
<evidence type="ECO:0000313" key="2">
    <source>
        <dbReference type="Proteomes" id="UP000029553"/>
    </source>
</evidence>
<proteinExistence type="predicted"/>
<dbReference type="InterPro" id="IPR056209">
    <property type="entry name" value="SU10_adaptor"/>
</dbReference>
<dbReference type="EMBL" id="AWOR01000067">
    <property type="protein sequence ID" value="KGH27017.1"/>
    <property type="molecule type" value="Genomic_DNA"/>
</dbReference>
<dbReference type="RefSeq" id="WP_034372960.1">
    <property type="nucleotide sequence ID" value="NZ_AWOR01000067.1"/>
</dbReference>
<comment type="caution">
    <text evidence="1">The sequence shown here is derived from an EMBL/GenBank/DDBJ whole genome shotgun (WGS) entry which is preliminary data.</text>
</comment>
<gene>
    <name evidence="1" type="ORF">P353_19710</name>
</gene>
<organism evidence="1 2">
    <name type="scientific">Comamonas testosteroni</name>
    <name type="common">Pseudomonas testosteroni</name>
    <dbReference type="NCBI Taxonomy" id="285"/>
    <lineage>
        <taxon>Bacteria</taxon>
        <taxon>Pseudomonadati</taxon>
        <taxon>Pseudomonadota</taxon>
        <taxon>Betaproteobacteria</taxon>
        <taxon>Burkholderiales</taxon>
        <taxon>Comamonadaceae</taxon>
        <taxon>Comamonas</taxon>
    </lineage>
</organism>
<evidence type="ECO:0000313" key="1">
    <source>
        <dbReference type="EMBL" id="KGH27017.1"/>
    </source>
</evidence>
<dbReference type="Proteomes" id="UP000029553">
    <property type="component" value="Unassembled WGS sequence"/>
</dbReference>